<feature type="compositionally biased region" description="Basic and acidic residues" evidence="1">
    <location>
        <begin position="333"/>
        <end position="349"/>
    </location>
</feature>
<dbReference type="AlphaFoldDB" id="A0ABD1IEC4"/>
<dbReference type="InterPro" id="IPR023674">
    <property type="entry name" value="Ribosomal_uL1-like"/>
</dbReference>
<protein>
    <submittedName>
        <fullName evidence="2">Ribosomal L1 domain-containing protein 1-like</fullName>
    </submittedName>
</protein>
<evidence type="ECO:0000256" key="1">
    <source>
        <dbReference type="SAM" id="MobiDB-lite"/>
    </source>
</evidence>
<dbReference type="Gene3D" id="3.40.50.790">
    <property type="match status" value="1"/>
</dbReference>
<sequence>MSSTTEARAAVASTPSRVSQSSIEAAVSALLKYKSTQSVNEKLQLLPQDDYFYLNLTLKKIPSNPRTNPYRIPLPNPILDASASEVCLIVDDRPRTTTPPSDQIKKLIKSQNIPISKVIKLSKLKANYKPFEARRKLCNSYDMFLVDKRVVHLLPKLIGKEFFRKKKLPLGVDLGKKNLKLQVERVLGSALFFIGKGTCSVLKVGKMEMEKDGIVENVLEAIKGAIERVPKKWDGVRSLHLKFSDSVALPIYQAMPDVRLKIEGLKEIEEGGEVTEVVSDSESGKKKQKQKGRIHEVRYMDVGEDVDSDSDVDDLIESKVGKNGIEESGSDDEDKKVKDVELRTDEGVGKRRRKKRGVLVDLNESEVGKNKSSSDDEDKKVKGEELRTDEVAGKRRRKKEGVSGDLNGKKRVKKSEGGKLKKSNAAAELEGKKKSEVGRKSSNKVKDVKKKKRVSGK</sequence>
<dbReference type="Proteomes" id="UP001567538">
    <property type="component" value="Unassembled WGS sequence"/>
</dbReference>
<proteinExistence type="predicted"/>
<dbReference type="FunFam" id="3.40.50.790:FF:000012">
    <property type="entry name" value="Ribosomal protein L1p/L10e family"/>
    <property type="match status" value="1"/>
</dbReference>
<keyword evidence="3" id="KW-1185">Reference proteome</keyword>
<dbReference type="InterPro" id="IPR016095">
    <property type="entry name" value="Ribosomal_uL1_3-a/b-sand"/>
</dbReference>
<feature type="compositionally biased region" description="Basic residues" evidence="1">
    <location>
        <begin position="441"/>
        <end position="457"/>
    </location>
</feature>
<dbReference type="EMBL" id="JBEAFC010000002">
    <property type="protein sequence ID" value="KAL1566780.1"/>
    <property type="molecule type" value="Genomic_DNA"/>
</dbReference>
<feature type="compositionally biased region" description="Basic and acidic residues" evidence="1">
    <location>
        <begin position="366"/>
        <end position="393"/>
    </location>
</feature>
<gene>
    <name evidence="2" type="ORF">AAHA92_02346</name>
</gene>
<feature type="compositionally biased region" description="Basic and acidic residues" evidence="1">
    <location>
        <begin position="429"/>
        <end position="439"/>
    </location>
</feature>
<dbReference type="InterPro" id="IPR050257">
    <property type="entry name" value="eL8/uL1-like"/>
</dbReference>
<accession>A0ABD1IEC4</accession>
<organism evidence="2 3">
    <name type="scientific">Salvia divinorum</name>
    <name type="common">Maria pastora</name>
    <name type="synonym">Diviner's sage</name>
    <dbReference type="NCBI Taxonomy" id="28513"/>
    <lineage>
        <taxon>Eukaryota</taxon>
        <taxon>Viridiplantae</taxon>
        <taxon>Streptophyta</taxon>
        <taxon>Embryophyta</taxon>
        <taxon>Tracheophyta</taxon>
        <taxon>Spermatophyta</taxon>
        <taxon>Magnoliopsida</taxon>
        <taxon>eudicotyledons</taxon>
        <taxon>Gunneridae</taxon>
        <taxon>Pentapetalae</taxon>
        <taxon>asterids</taxon>
        <taxon>lamiids</taxon>
        <taxon>Lamiales</taxon>
        <taxon>Lamiaceae</taxon>
        <taxon>Nepetoideae</taxon>
        <taxon>Mentheae</taxon>
        <taxon>Salviinae</taxon>
        <taxon>Salvia</taxon>
        <taxon>Salvia subgen. Calosphace</taxon>
    </lineage>
</organism>
<dbReference type="SUPFAM" id="SSF56808">
    <property type="entry name" value="Ribosomal protein L1"/>
    <property type="match status" value="1"/>
</dbReference>
<name>A0ABD1IEC4_SALDI</name>
<dbReference type="InterPro" id="IPR028364">
    <property type="entry name" value="Ribosomal_uL1/biogenesis"/>
</dbReference>
<comment type="caution">
    <text evidence="2">The sequence shown here is derived from an EMBL/GenBank/DDBJ whole genome shotgun (WGS) entry which is preliminary data.</text>
</comment>
<dbReference type="CDD" id="cd00403">
    <property type="entry name" value="Ribosomal_L1"/>
    <property type="match status" value="1"/>
</dbReference>
<feature type="region of interest" description="Disordered" evidence="1">
    <location>
        <begin position="318"/>
        <end position="457"/>
    </location>
</feature>
<reference evidence="2 3" key="1">
    <citation type="submission" date="2024-06" db="EMBL/GenBank/DDBJ databases">
        <title>A chromosome level genome sequence of Diviner's sage (Salvia divinorum).</title>
        <authorList>
            <person name="Ford S.A."/>
            <person name="Ro D.-K."/>
            <person name="Ness R.W."/>
            <person name="Phillips M.A."/>
        </authorList>
    </citation>
    <scope>NUCLEOTIDE SEQUENCE [LARGE SCALE GENOMIC DNA]</scope>
    <source>
        <strain evidence="2">SAF-2024a</strain>
        <tissue evidence="2">Leaf</tissue>
    </source>
</reference>
<evidence type="ECO:0000313" key="3">
    <source>
        <dbReference type="Proteomes" id="UP001567538"/>
    </source>
</evidence>
<dbReference type="PANTHER" id="PTHR23105">
    <property type="entry name" value="RIBOSOMAL PROTEIN L7AE FAMILY MEMBER"/>
    <property type="match status" value="1"/>
</dbReference>
<dbReference type="Pfam" id="PF00687">
    <property type="entry name" value="Ribosomal_L1"/>
    <property type="match status" value="1"/>
</dbReference>
<evidence type="ECO:0000313" key="2">
    <source>
        <dbReference type="EMBL" id="KAL1566780.1"/>
    </source>
</evidence>